<comment type="caution">
    <text evidence="3">The sequence shown here is derived from an EMBL/GenBank/DDBJ whole genome shotgun (WGS) entry which is preliminary data.</text>
</comment>
<keyword evidence="2" id="KW-1133">Transmembrane helix</keyword>
<feature type="transmembrane region" description="Helical" evidence="2">
    <location>
        <begin position="89"/>
        <end position="112"/>
    </location>
</feature>
<evidence type="ECO:0000256" key="1">
    <source>
        <dbReference type="ARBA" id="ARBA00010690"/>
    </source>
</evidence>
<reference evidence="3 4" key="1">
    <citation type="submission" date="2014-03" db="EMBL/GenBank/DDBJ databases">
        <title>Bradyrhizobium valentinum sp. nov., isolated from effective nodules of Lupinus mariae-josephae, a lupine endemic of basic-lime soils in Eastern Spain.</title>
        <authorList>
            <person name="Duran D."/>
            <person name="Rey L."/>
            <person name="Navarro A."/>
            <person name="Busquets A."/>
            <person name="Imperial J."/>
            <person name="Ruiz-Argueso T."/>
        </authorList>
    </citation>
    <scope>NUCLEOTIDE SEQUENCE [LARGE SCALE GENOMIC DNA]</scope>
    <source>
        <strain evidence="3 4">CCBAU 23086</strain>
    </source>
</reference>
<evidence type="ECO:0000256" key="2">
    <source>
        <dbReference type="SAM" id="Phobius"/>
    </source>
</evidence>
<dbReference type="Pfam" id="PF01312">
    <property type="entry name" value="Bac_export_2"/>
    <property type="match status" value="1"/>
</dbReference>
<dbReference type="Gene3D" id="3.40.1690.10">
    <property type="entry name" value="secretion proteins EscU"/>
    <property type="match status" value="1"/>
</dbReference>
<dbReference type="GO" id="GO:0009306">
    <property type="term" value="P:protein secretion"/>
    <property type="evidence" value="ECO:0007669"/>
    <property type="project" value="InterPro"/>
</dbReference>
<dbReference type="Proteomes" id="UP000051660">
    <property type="component" value="Unassembled WGS sequence"/>
</dbReference>
<dbReference type="GO" id="GO:0005886">
    <property type="term" value="C:plasma membrane"/>
    <property type="evidence" value="ECO:0007669"/>
    <property type="project" value="TreeGrafter"/>
</dbReference>
<sequence length="354" mass="38608">MPAGKSEKPTRQRLRELRKKGQVAQSREVVSAVLTIGFFALFLASLPRLVDRLEAALLLPISYLKNEDFVVVALQLFGSYSREIQNLTIPFLAVVLIGGVGAHLLQTGVLFSPSAAAPSLMKLNPSENIGRIFSSQSLFELSRSVVKVLLLGLVLLFVVHAAVSSLVWIPSCGISCLALLTGNLLFYVAVCTGSIHLVVAIADFAFQRWQFERRNMMSLEEVKREYKENEGDPLIKRRRKQLRSQLMAKDPVALARNATVLVSNPTHIAVAVYYDGQQTPLPVIDAIGTDLVAQQMIAAAIAAGVPVMRNVPLARALLEDGLVEEYIPLHLIEPIAEVLRALGDLATEIGGGRL</sequence>
<dbReference type="InterPro" id="IPR029025">
    <property type="entry name" value="T3SS_substrate_exporter_C"/>
</dbReference>
<keyword evidence="2" id="KW-0812">Transmembrane</keyword>
<dbReference type="Gene3D" id="6.10.250.2080">
    <property type="match status" value="1"/>
</dbReference>
<comment type="similarity">
    <text evidence="1">Belongs to the type III secretion exporter family.</text>
</comment>
<name>A0A0R3MIW3_9BRAD</name>
<accession>A0A0R3MIW3</accession>
<dbReference type="OrthoDB" id="9807950at2"/>
<evidence type="ECO:0000313" key="3">
    <source>
        <dbReference type="EMBL" id="KRR20280.1"/>
    </source>
</evidence>
<evidence type="ECO:0008006" key="5">
    <source>
        <dbReference type="Google" id="ProtNLM"/>
    </source>
</evidence>
<dbReference type="PANTHER" id="PTHR30531:SF14">
    <property type="entry name" value="SURFACE PRESENTATION OF ANTIGENS PROTEIN SPAS"/>
    <property type="match status" value="1"/>
</dbReference>
<gene>
    <name evidence="3" type="ORF">CQ14_29585</name>
</gene>
<feature type="transmembrane region" description="Helical" evidence="2">
    <location>
        <begin position="29"/>
        <end position="50"/>
    </location>
</feature>
<dbReference type="InterPro" id="IPR006135">
    <property type="entry name" value="T3SS_substrate_exporter"/>
</dbReference>
<dbReference type="PRINTS" id="PR00950">
    <property type="entry name" value="TYPE3IMSPROT"/>
</dbReference>
<feature type="transmembrane region" description="Helical" evidence="2">
    <location>
        <begin position="148"/>
        <end position="169"/>
    </location>
</feature>
<feature type="transmembrane region" description="Helical" evidence="2">
    <location>
        <begin position="184"/>
        <end position="206"/>
    </location>
</feature>
<dbReference type="RefSeq" id="WP_057860643.1">
    <property type="nucleotide sequence ID" value="NZ_LLYB01000089.1"/>
</dbReference>
<dbReference type="SUPFAM" id="SSF160544">
    <property type="entry name" value="EscU C-terminal domain-like"/>
    <property type="match status" value="1"/>
</dbReference>
<evidence type="ECO:0000313" key="4">
    <source>
        <dbReference type="Proteomes" id="UP000051660"/>
    </source>
</evidence>
<proteinExistence type="inferred from homology"/>
<dbReference type="AlphaFoldDB" id="A0A0R3MIW3"/>
<protein>
    <recommendedName>
        <fullName evidence="5">Type III secretion protein U</fullName>
    </recommendedName>
</protein>
<dbReference type="EMBL" id="LLYB01000089">
    <property type="protein sequence ID" value="KRR20280.1"/>
    <property type="molecule type" value="Genomic_DNA"/>
</dbReference>
<organism evidence="3 4">
    <name type="scientific">Bradyrhizobium lablabi</name>
    <dbReference type="NCBI Taxonomy" id="722472"/>
    <lineage>
        <taxon>Bacteria</taxon>
        <taxon>Pseudomonadati</taxon>
        <taxon>Pseudomonadota</taxon>
        <taxon>Alphaproteobacteria</taxon>
        <taxon>Hyphomicrobiales</taxon>
        <taxon>Nitrobacteraceae</taxon>
        <taxon>Bradyrhizobium</taxon>
    </lineage>
</organism>
<keyword evidence="2" id="KW-0472">Membrane</keyword>
<dbReference type="PANTHER" id="PTHR30531">
    <property type="entry name" value="FLAGELLAR BIOSYNTHETIC PROTEIN FLHB"/>
    <property type="match status" value="1"/>
</dbReference>